<dbReference type="PANTHER" id="PTHR24322">
    <property type="entry name" value="PKSB"/>
    <property type="match status" value="1"/>
</dbReference>
<feature type="transmembrane region" description="Helical" evidence="3">
    <location>
        <begin position="366"/>
        <end position="386"/>
    </location>
</feature>
<dbReference type="EMBL" id="UYWW01000128">
    <property type="protein sequence ID" value="VDM07394.1"/>
    <property type="molecule type" value="Genomic_DNA"/>
</dbReference>
<evidence type="ECO:0000313" key="4">
    <source>
        <dbReference type="EMBL" id="VDM07394.1"/>
    </source>
</evidence>
<protein>
    <submittedName>
        <fullName evidence="4">Uncharacterized protein</fullName>
    </submittedName>
</protein>
<dbReference type="InterPro" id="IPR036291">
    <property type="entry name" value="NAD(P)-bd_dom_sf"/>
</dbReference>
<dbReference type="FunCoup" id="A0A3P7DUP0">
    <property type="interactions" value="3"/>
</dbReference>
<evidence type="ECO:0000256" key="1">
    <source>
        <dbReference type="ARBA" id="ARBA00006484"/>
    </source>
</evidence>
<keyword evidence="3" id="KW-0812">Transmembrane</keyword>
<dbReference type="OMA" id="REYLNCR"/>
<feature type="transmembrane region" description="Helical" evidence="3">
    <location>
        <begin position="392"/>
        <end position="411"/>
    </location>
</feature>
<feature type="transmembrane region" description="Helical" evidence="3">
    <location>
        <begin position="490"/>
        <end position="514"/>
    </location>
</feature>
<dbReference type="SUPFAM" id="SSF51735">
    <property type="entry name" value="NAD(P)-binding Rossmann-fold domains"/>
    <property type="match status" value="1"/>
</dbReference>
<dbReference type="InterPro" id="IPR028110">
    <property type="entry name" value="TMEM254"/>
</dbReference>
<feature type="transmembrane region" description="Helical" evidence="3">
    <location>
        <begin position="57"/>
        <end position="80"/>
    </location>
</feature>
<dbReference type="Gene3D" id="3.40.50.720">
    <property type="entry name" value="NAD(P)-binding Rossmann-like Domain"/>
    <property type="match status" value="1"/>
</dbReference>
<dbReference type="Pfam" id="PF14934">
    <property type="entry name" value="TMEM254"/>
    <property type="match status" value="1"/>
</dbReference>
<dbReference type="GO" id="GO:0016616">
    <property type="term" value="F:oxidoreductase activity, acting on the CH-OH group of donors, NAD or NADP as acceptor"/>
    <property type="evidence" value="ECO:0007669"/>
    <property type="project" value="TreeGrafter"/>
</dbReference>
<dbReference type="Proteomes" id="UP000270924">
    <property type="component" value="Unassembled WGS sequence"/>
</dbReference>
<dbReference type="GO" id="GO:0005811">
    <property type="term" value="C:lipid droplet"/>
    <property type="evidence" value="ECO:0007669"/>
    <property type="project" value="TreeGrafter"/>
</dbReference>
<comment type="similarity">
    <text evidence="1">Belongs to the short-chain dehydrogenases/reductases (SDR) family.</text>
</comment>
<dbReference type="InParanoid" id="A0A3P7DUP0"/>
<keyword evidence="5" id="KW-1185">Reference proteome</keyword>
<dbReference type="PRINTS" id="PR00081">
    <property type="entry name" value="GDHRDH"/>
</dbReference>
<proteinExistence type="inferred from homology"/>
<dbReference type="Pfam" id="PF00106">
    <property type="entry name" value="adh_short"/>
    <property type="match status" value="1"/>
</dbReference>
<sequence length="562" mass="63822">MKEMSMSTMMTMTAVQNDATQSELTLRAAVDDISIFIHIQNVPETLLSSYISCKERFYSSIGMFLHVLFVAGPLDFWYWIRSSLKSVNGRTVVITGGASGIGKRLAELLAIRFGAKVAILDINEHGAQQTVDNIVGSGGIAQCWRCDISQVEEVNECARQIDVTFGNVDIIVCNAAVLYIGGMLDLTTAQMQNSLDVNVMGTINTIRAFLRSMEQRNEGQIVAISSIAGFCGETNGVMQCLQMEMKDKGLNGIRCTTVCPYFTRTPMILNLGMRPTSIWLPFMSVDRCACEIADAILREKSIAFVPHYISIIAQLKGLLSERVENACREYLNCRYEPLKHQGVEMKEITIAKKTDYFKKLDAGKKYVFFAAYFILVTGYLIMQGAVQSMLQTLVMLISSSNLVLAIWALHVCDQLQFSFPCKFRWFMQIFCFGFIPFLQLYRFRHFSTMDDFFRSPHLMWWILVPVALLINFMTWYDAHWFGQFGVSGRFLELLGARFPSFFVATNLFALIVHFGESMYSLKLCGLLHISRNNTLKWMLQTFILGYPSLRILLSRNVICRHR</sequence>
<organism evidence="4 5">
    <name type="scientific">Wuchereria bancrofti</name>
    <dbReference type="NCBI Taxonomy" id="6293"/>
    <lineage>
        <taxon>Eukaryota</taxon>
        <taxon>Metazoa</taxon>
        <taxon>Ecdysozoa</taxon>
        <taxon>Nematoda</taxon>
        <taxon>Chromadorea</taxon>
        <taxon>Rhabditida</taxon>
        <taxon>Spirurina</taxon>
        <taxon>Spiruromorpha</taxon>
        <taxon>Filarioidea</taxon>
        <taxon>Onchocercidae</taxon>
        <taxon>Wuchereria</taxon>
    </lineage>
</organism>
<evidence type="ECO:0000313" key="5">
    <source>
        <dbReference type="Proteomes" id="UP000270924"/>
    </source>
</evidence>
<keyword evidence="2" id="KW-0560">Oxidoreductase</keyword>
<dbReference type="InterPro" id="IPR002347">
    <property type="entry name" value="SDR_fam"/>
</dbReference>
<keyword evidence="3" id="KW-1133">Transmembrane helix</keyword>
<feature type="transmembrane region" description="Helical" evidence="3">
    <location>
        <begin position="458"/>
        <end position="478"/>
    </location>
</feature>
<gene>
    <name evidence="4" type="ORF">WBA_LOCUS780</name>
</gene>
<name>A0A3P7DUP0_WUCBA</name>
<accession>A0A3P7DUP0</accession>
<feature type="transmembrane region" description="Helical" evidence="3">
    <location>
        <begin position="423"/>
        <end position="443"/>
    </location>
</feature>
<evidence type="ECO:0000256" key="3">
    <source>
        <dbReference type="SAM" id="Phobius"/>
    </source>
</evidence>
<dbReference type="OrthoDB" id="10253736at2759"/>
<reference evidence="4 5" key="1">
    <citation type="submission" date="2018-11" db="EMBL/GenBank/DDBJ databases">
        <authorList>
            <consortium name="Pathogen Informatics"/>
        </authorList>
    </citation>
    <scope>NUCLEOTIDE SEQUENCE [LARGE SCALE GENOMIC DNA]</scope>
</reference>
<feature type="transmembrane region" description="Helical" evidence="3">
    <location>
        <begin position="534"/>
        <end position="553"/>
    </location>
</feature>
<evidence type="ECO:0000256" key="2">
    <source>
        <dbReference type="ARBA" id="ARBA00023002"/>
    </source>
</evidence>
<dbReference type="PANTHER" id="PTHR24322:SF736">
    <property type="entry name" value="RETINOL DEHYDROGENASE 10"/>
    <property type="match status" value="1"/>
</dbReference>
<dbReference type="AlphaFoldDB" id="A0A3P7DUP0"/>
<keyword evidence="3" id="KW-0472">Membrane</keyword>